<dbReference type="EMBL" id="RRYP01030413">
    <property type="protein sequence ID" value="TNV71168.1"/>
    <property type="molecule type" value="Genomic_DNA"/>
</dbReference>
<gene>
    <name evidence="2" type="ORF">FGO68_gene15060</name>
</gene>
<feature type="compositionally biased region" description="Basic and acidic residues" evidence="1">
    <location>
        <begin position="192"/>
        <end position="203"/>
    </location>
</feature>
<sequence>MPPAAYSLRGSSGMNRSRRFDNTMVIPNSRILSPPIFIPNSNQYPRSVPRVNHNTNEENSYFFGLDRISSHHKNNLSREMDYQLQQQHYQDESQNNDLYQPPPQSLQSNHPRELFQNQPPIYTKPSRNAKRSPQPLQRYSSGGVQLKSTLSDGDFMQMKWSINQMDSLDGGNGMVSLQKQCTTEISNLVEERIEDSRRRRGEPIDNSQHGAQYPSLNVEHINSRRGTSSFQSATFRKLSQNNSPQKNLQYHFDQVKIATPGFVQPSSQKQSYILDQEDPQYYTDYNLQSQLQNYEQFEEVKNYQLLPKNLQSIGVSSKNSDQANKKYLKNLMIRENKVKAQQRQTAQETYEDIKVERKQEQPKHLAPIVQSVSVVSDEYGTFTNQQSSTDQNIKPPKPPSSHDCSQASVQQVSKLPSERKEGSSSEGGTQCLVNHQYLTRQNSERRVSEAVSQQFAVGSQSAKNQKLEDIKRIYGRKA</sequence>
<comment type="caution">
    <text evidence="2">The sequence shown here is derived from an EMBL/GenBank/DDBJ whole genome shotgun (WGS) entry which is preliminary data.</text>
</comment>
<feature type="compositionally biased region" description="Polar residues" evidence="1">
    <location>
        <begin position="88"/>
        <end position="98"/>
    </location>
</feature>
<protein>
    <submittedName>
        <fullName evidence="2">Uncharacterized protein</fullName>
    </submittedName>
</protein>
<organism evidence="2 3">
    <name type="scientific">Halteria grandinella</name>
    <dbReference type="NCBI Taxonomy" id="5974"/>
    <lineage>
        <taxon>Eukaryota</taxon>
        <taxon>Sar</taxon>
        <taxon>Alveolata</taxon>
        <taxon>Ciliophora</taxon>
        <taxon>Intramacronucleata</taxon>
        <taxon>Spirotrichea</taxon>
        <taxon>Stichotrichia</taxon>
        <taxon>Sporadotrichida</taxon>
        <taxon>Halteriidae</taxon>
        <taxon>Halteria</taxon>
    </lineage>
</organism>
<evidence type="ECO:0000313" key="2">
    <source>
        <dbReference type="EMBL" id="TNV71168.1"/>
    </source>
</evidence>
<reference evidence="2" key="1">
    <citation type="submission" date="2019-06" db="EMBL/GenBank/DDBJ databases">
        <authorList>
            <person name="Zheng W."/>
        </authorList>
    </citation>
    <scope>NUCLEOTIDE SEQUENCE</scope>
    <source>
        <strain evidence="2">QDHG01</strain>
    </source>
</reference>
<feature type="region of interest" description="Disordered" evidence="1">
    <location>
        <begin position="382"/>
        <end position="434"/>
    </location>
</feature>
<proteinExistence type="predicted"/>
<feature type="compositionally biased region" description="Polar residues" evidence="1">
    <location>
        <begin position="382"/>
        <end position="392"/>
    </location>
</feature>
<feature type="region of interest" description="Disordered" evidence="1">
    <location>
        <begin position="192"/>
        <end position="216"/>
    </location>
</feature>
<feature type="compositionally biased region" description="Polar residues" evidence="1">
    <location>
        <begin position="134"/>
        <end position="145"/>
    </location>
</feature>
<feature type="compositionally biased region" description="Polar residues" evidence="1">
    <location>
        <begin position="105"/>
        <end position="120"/>
    </location>
</feature>
<dbReference type="AlphaFoldDB" id="A0A8J8NA49"/>
<evidence type="ECO:0000313" key="3">
    <source>
        <dbReference type="Proteomes" id="UP000785679"/>
    </source>
</evidence>
<feature type="compositionally biased region" description="Polar residues" evidence="1">
    <location>
        <begin position="402"/>
        <end position="414"/>
    </location>
</feature>
<name>A0A8J8NA49_HALGN</name>
<feature type="region of interest" description="Disordered" evidence="1">
    <location>
        <begin position="88"/>
        <end position="145"/>
    </location>
</feature>
<accession>A0A8J8NA49</accession>
<evidence type="ECO:0000256" key="1">
    <source>
        <dbReference type="SAM" id="MobiDB-lite"/>
    </source>
</evidence>
<keyword evidence="3" id="KW-1185">Reference proteome</keyword>
<dbReference type="Proteomes" id="UP000785679">
    <property type="component" value="Unassembled WGS sequence"/>
</dbReference>